<organism evidence="7 8">
    <name type="scientific">Sorghum bicolor</name>
    <name type="common">Sorghum</name>
    <name type="synonym">Sorghum vulgare</name>
    <dbReference type="NCBI Taxonomy" id="4558"/>
    <lineage>
        <taxon>Eukaryota</taxon>
        <taxon>Viridiplantae</taxon>
        <taxon>Streptophyta</taxon>
        <taxon>Embryophyta</taxon>
        <taxon>Tracheophyta</taxon>
        <taxon>Spermatophyta</taxon>
        <taxon>Magnoliopsida</taxon>
        <taxon>Liliopsida</taxon>
        <taxon>Poales</taxon>
        <taxon>Poaceae</taxon>
        <taxon>PACMAD clade</taxon>
        <taxon>Panicoideae</taxon>
        <taxon>Andropogonodae</taxon>
        <taxon>Andropogoneae</taxon>
        <taxon>Sorghinae</taxon>
        <taxon>Sorghum</taxon>
    </lineage>
</organism>
<evidence type="ECO:0000259" key="6">
    <source>
        <dbReference type="Pfam" id="PF00005"/>
    </source>
</evidence>
<dbReference type="SUPFAM" id="SSF52540">
    <property type="entry name" value="P-loop containing nucleoside triphosphate hydrolases"/>
    <property type="match status" value="1"/>
</dbReference>
<dbReference type="GO" id="GO:0016887">
    <property type="term" value="F:ATP hydrolysis activity"/>
    <property type="evidence" value="ECO:0007669"/>
    <property type="project" value="InterPro"/>
</dbReference>
<dbReference type="PANTHER" id="PTHR24222:SF62">
    <property type="entry name" value="ABC TRANSPORTER B FAMILY MEMBER 2"/>
    <property type="match status" value="1"/>
</dbReference>
<dbReference type="GO" id="GO:0016020">
    <property type="term" value="C:membrane"/>
    <property type="evidence" value="ECO:0007669"/>
    <property type="project" value="UniProtKB-SubCell"/>
</dbReference>
<feature type="signal peptide" evidence="5">
    <location>
        <begin position="1"/>
        <end position="21"/>
    </location>
</feature>
<reference evidence="7" key="1">
    <citation type="journal article" date="2019" name="BMC Genomics">
        <title>A new reference genome for Sorghum bicolor reveals high levels of sequence similarity between sweet and grain genotypes: implications for the genetics of sugar metabolism.</title>
        <authorList>
            <person name="Cooper E.A."/>
            <person name="Brenton Z.W."/>
            <person name="Flinn B.S."/>
            <person name="Jenkins J."/>
            <person name="Shu S."/>
            <person name="Flowers D."/>
            <person name="Luo F."/>
            <person name="Wang Y."/>
            <person name="Xia P."/>
            <person name="Barry K."/>
            <person name="Daum C."/>
            <person name="Lipzen A."/>
            <person name="Yoshinaga Y."/>
            <person name="Schmutz J."/>
            <person name="Saski C."/>
            <person name="Vermerris W."/>
            <person name="Kresovich S."/>
        </authorList>
    </citation>
    <scope>NUCLEOTIDE SEQUENCE</scope>
</reference>
<keyword evidence="2" id="KW-0812">Transmembrane</keyword>
<dbReference type="AlphaFoldDB" id="A0A921UI30"/>
<dbReference type="Gene3D" id="1.20.1560.10">
    <property type="entry name" value="ABC transporter type 1, transmembrane domain"/>
    <property type="match status" value="1"/>
</dbReference>
<dbReference type="Gene3D" id="3.40.50.300">
    <property type="entry name" value="P-loop containing nucleotide triphosphate hydrolases"/>
    <property type="match status" value="1"/>
</dbReference>
<comment type="caution">
    <text evidence="7">The sequence shown here is derived from an EMBL/GenBank/DDBJ whole genome shotgun (WGS) entry which is preliminary data.</text>
</comment>
<evidence type="ECO:0000256" key="2">
    <source>
        <dbReference type="ARBA" id="ARBA00022692"/>
    </source>
</evidence>
<dbReference type="Proteomes" id="UP000807115">
    <property type="component" value="Chromosome 4"/>
</dbReference>
<sequence>MHSVLFLSWALLIWFTSVVVHKRISNGGESFTTMLNVVIAGLSLGQAAPNISTFLRARTAAYPIFQMIERSTVNKASSKIGRTLPAVDGHIQFRNVHFSYPSRPDVVILDRFSLDFPAGKIVALVAGSGSGKSTVVSLIERFYEPLSGSILLDGHDIKELDVKWLRRQIGLVNQEPALFATNILYGKGDATMEEINHAAKLSEAITFINHLPDRYETQVGERGIQLSGGQNQRIAISRAILKNPSILLHQRLRRVFG</sequence>
<evidence type="ECO:0000256" key="3">
    <source>
        <dbReference type="ARBA" id="ARBA00022989"/>
    </source>
</evidence>
<evidence type="ECO:0000256" key="1">
    <source>
        <dbReference type="ARBA" id="ARBA00004141"/>
    </source>
</evidence>
<reference evidence="7" key="2">
    <citation type="submission" date="2020-10" db="EMBL/GenBank/DDBJ databases">
        <authorList>
            <person name="Cooper E.A."/>
            <person name="Brenton Z.W."/>
            <person name="Flinn B.S."/>
            <person name="Jenkins J."/>
            <person name="Shu S."/>
            <person name="Flowers D."/>
            <person name="Luo F."/>
            <person name="Wang Y."/>
            <person name="Xia P."/>
            <person name="Barry K."/>
            <person name="Daum C."/>
            <person name="Lipzen A."/>
            <person name="Yoshinaga Y."/>
            <person name="Schmutz J."/>
            <person name="Saski C."/>
            <person name="Vermerris W."/>
            <person name="Kresovich S."/>
        </authorList>
    </citation>
    <scope>NUCLEOTIDE SEQUENCE</scope>
</reference>
<name>A0A921UI30_SORBI</name>
<dbReference type="InterPro" id="IPR027417">
    <property type="entry name" value="P-loop_NTPase"/>
</dbReference>
<evidence type="ECO:0000256" key="5">
    <source>
        <dbReference type="SAM" id="SignalP"/>
    </source>
</evidence>
<dbReference type="InterPro" id="IPR036640">
    <property type="entry name" value="ABC1_TM_sf"/>
</dbReference>
<proteinExistence type="predicted"/>
<comment type="subcellular location">
    <subcellularLocation>
        <location evidence="1">Membrane</location>
        <topology evidence="1">Multi-pass membrane protein</topology>
    </subcellularLocation>
</comment>
<evidence type="ECO:0000313" key="7">
    <source>
        <dbReference type="EMBL" id="KAG0532419.1"/>
    </source>
</evidence>
<gene>
    <name evidence="7" type="ORF">BDA96_04G105700</name>
</gene>
<dbReference type="EMBL" id="CM027683">
    <property type="protein sequence ID" value="KAG0532419.1"/>
    <property type="molecule type" value="Genomic_DNA"/>
</dbReference>
<protein>
    <recommendedName>
        <fullName evidence="6">ABC transporter domain-containing protein</fullName>
    </recommendedName>
</protein>
<dbReference type="GO" id="GO:0005524">
    <property type="term" value="F:ATP binding"/>
    <property type="evidence" value="ECO:0007669"/>
    <property type="project" value="InterPro"/>
</dbReference>
<dbReference type="InterPro" id="IPR039421">
    <property type="entry name" value="Type_1_exporter"/>
</dbReference>
<keyword evidence="4" id="KW-0472">Membrane</keyword>
<dbReference type="InterPro" id="IPR003439">
    <property type="entry name" value="ABC_transporter-like_ATP-bd"/>
</dbReference>
<evidence type="ECO:0000313" key="8">
    <source>
        <dbReference type="Proteomes" id="UP000807115"/>
    </source>
</evidence>
<keyword evidence="5" id="KW-0732">Signal</keyword>
<dbReference type="PANTHER" id="PTHR24222">
    <property type="entry name" value="ABC TRANSPORTER B FAMILY"/>
    <property type="match status" value="1"/>
</dbReference>
<dbReference type="Pfam" id="PF00005">
    <property type="entry name" value="ABC_tran"/>
    <property type="match status" value="1"/>
</dbReference>
<feature type="chain" id="PRO_5037249083" description="ABC transporter domain-containing protein" evidence="5">
    <location>
        <begin position="22"/>
        <end position="257"/>
    </location>
</feature>
<feature type="domain" description="ABC transporter" evidence="6">
    <location>
        <begin position="109"/>
        <end position="248"/>
    </location>
</feature>
<accession>A0A921UI30</accession>
<keyword evidence="3" id="KW-1133">Transmembrane helix</keyword>
<evidence type="ECO:0000256" key="4">
    <source>
        <dbReference type="ARBA" id="ARBA00023136"/>
    </source>
</evidence>